<dbReference type="SUPFAM" id="SSF48371">
    <property type="entry name" value="ARM repeat"/>
    <property type="match status" value="3"/>
</dbReference>
<dbReference type="Pfam" id="PF02259">
    <property type="entry name" value="FAT"/>
    <property type="match status" value="1"/>
</dbReference>
<dbReference type="Pfam" id="PF20175">
    <property type="entry name" value="Tra1_central"/>
    <property type="match status" value="2"/>
</dbReference>
<protein>
    <recommendedName>
        <fullName evidence="5">DNA-(apurinic or apyrimidinic site) endonuclease 2</fullName>
    </recommendedName>
</protein>
<dbReference type="PROSITE" id="PS51999">
    <property type="entry name" value="ZF_GRF"/>
    <property type="match status" value="1"/>
</dbReference>
<name>A0ABQ8B7A4_BRANA</name>
<accession>A0ABQ8B7A4</accession>
<comment type="cofactor">
    <cofactor evidence="2">
        <name>Mg(2+)</name>
        <dbReference type="ChEBI" id="CHEBI:18420"/>
    </cofactor>
</comment>
<gene>
    <name evidence="18" type="ORF">HID58_040193</name>
</gene>
<dbReference type="InterPro" id="IPR004808">
    <property type="entry name" value="AP_endonuc_1"/>
</dbReference>
<dbReference type="InterPro" id="IPR000403">
    <property type="entry name" value="PI3/4_kinase_cat_dom"/>
</dbReference>
<dbReference type="EMBL" id="JAGKQM010000011">
    <property type="protein sequence ID" value="KAH0900690.1"/>
    <property type="molecule type" value="Genomic_DNA"/>
</dbReference>
<keyword evidence="19" id="KW-1185">Reference proteome</keyword>
<feature type="domain" description="FAT" evidence="15">
    <location>
        <begin position="2641"/>
        <end position="3184"/>
    </location>
</feature>
<dbReference type="InterPro" id="IPR036691">
    <property type="entry name" value="Endo/exonu/phosph_ase_sf"/>
</dbReference>
<evidence type="ECO:0000256" key="1">
    <source>
        <dbReference type="ARBA" id="ARBA00001936"/>
    </source>
</evidence>
<keyword evidence="8" id="KW-0378">Hydrolase</keyword>
<dbReference type="Pfam" id="PF03372">
    <property type="entry name" value="Exo_endo_phos"/>
    <property type="match status" value="1"/>
</dbReference>
<dbReference type="PANTHER" id="PTHR11139:SF105">
    <property type="entry name" value="PHOSPHOTRANSFERASES_INOSITOL OR PHOSPHATIDYLINOSITOL KINASE"/>
    <property type="match status" value="1"/>
</dbReference>
<feature type="compositionally biased region" description="Polar residues" evidence="13">
    <location>
        <begin position="4374"/>
        <end position="4389"/>
    </location>
</feature>
<evidence type="ECO:0000313" key="18">
    <source>
        <dbReference type="EMBL" id="KAH0900690.1"/>
    </source>
</evidence>
<feature type="domain" description="GRF-type" evidence="17">
    <location>
        <begin position="4413"/>
        <end position="4462"/>
    </location>
</feature>
<feature type="region of interest" description="Disordered" evidence="13">
    <location>
        <begin position="1581"/>
        <end position="1602"/>
    </location>
</feature>
<feature type="compositionally biased region" description="Polar residues" evidence="13">
    <location>
        <begin position="3249"/>
        <end position="3260"/>
    </location>
</feature>
<dbReference type="Proteomes" id="UP000824890">
    <property type="component" value="Unassembled WGS sequence"/>
</dbReference>
<dbReference type="Pfam" id="PF06839">
    <property type="entry name" value="Zn_ribbon_GRF"/>
    <property type="match status" value="1"/>
</dbReference>
<dbReference type="Pfam" id="PF20206">
    <property type="entry name" value="Tra1_ring"/>
    <property type="match status" value="1"/>
</dbReference>
<dbReference type="InterPro" id="IPR003152">
    <property type="entry name" value="FATC_dom"/>
</dbReference>
<dbReference type="SUPFAM" id="SSF56112">
    <property type="entry name" value="Protein kinase-like (PK-like)"/>
    <property type="match status" value="1"/>
</dbReference>
<feature type="compositionally biased region" description="Polar residues" evidence="13">
    <location>
        <begin position="3223"/>
        <end position="3241"/>
    </location>
</feature>
<keyword evidence="11" id="KW-0539">Nucleus</keyword>
<dbReference type="InterPro" id="IPR010666">
    <property type="entry name" value="Znf_GRF"/>
</dbReference>
<dbReference type="Pfam" id="PF02260">
    <property type="entry name" value="FATC"/>
    <property type="match status" value="1"/>
</dbReference>
<dbReference type="InterPro" id="IPR014009">
    <property type="entry name" value="PIK_FAT"/>
</dbReference>
<feature type="region of interest" description="Disordered" evidence="13">
    <location>
        <begin position="4350"/>
        <end position="4393"/>
    </location>
</feature>
<dbReference type="PANTHER" id="PTHR11139">
    <property type="entry name" value="ATAXIA TELANGIECTASIA MUTATED ATM -RELATED"/>
    <property type="match status" value="1"/>
</dbReference>
<comment type="similarity">
    <text evidence="3">Belongs to the DNA repair enzymes AP/ExoA family.</text>
</comment>
<evidence type="ECO:0000256" key="5">
    <source>
        <dbReference type="ARBA" id="ARBA00013541"/>
    </source>
</evidence>
<dbReference type="Gene3D" id="1.25.10.10">
    <property type="entry name" value="Leucine-rich Repeat Variant"/>
    <property type="match status" value="1"/>
</dbReference>
<keyword evidence="6" id="KW-0479">Metal-binding</keyword>
<dbReference type="PROSITE" id="PS50290">
    <property type="entry name" value="PI3_4_KINASE_3"/>
    <property type="match status" value="1"/>
</dbReference>
<dbReference type="SUPFAM" id="SSF56219">
    <property type="entry name" value="DNase I-like"/>
    <property type="match status" value="1"/>
</dbReference>
<feature type="region of interest" description="Disordered" evidence="13">
    <location>
        <begin position="4299"/>
        <end position="4329"/>
    </location>
</feature>
<evidence type="ECO:0000256" key="9">
    <source>
        <dbReference type="ARBA" id="ARBA00022833"/>
    </source>
</evidence>
<dbReference type="InterPro" id="IPR016024">
    <property type="entry name" value="ARM-type_fold"/>
</dbReference>
<dbReference type="PROSITE" id="PS51435">
    <property type="entry name" value="AP_NUCLEASE_F1_4"/>
    <property type="match status" value="1"/>
</dbReference>
<evidence type="ECO:0000259" key="17">
    <source>
        <dbReference type="PROSITE" id="PS51999"/>
    </source>
</evidence>
<dbReference type="InterPro" id="IPR036940">
    <property type="entry name" value="PI3/4_kinase_cat_sf"/>
</dbReference>
<keyword evidence="9" id="KW-0862">Zinc</keyword>
<evidence type="ECO:0000256" key="2">
    <source>
        <dbReference type="ARBA" id="ARBA00001946"/>
    </source>
</evidence>
<feature type="domain" description="FATC" evidence="16">
    <location>
        <begin position="3797"/>
        <end position="3829"/>
    </location>
</feature>
<dbReference type="InterPro" id="IPR020848">
    <property type="entry name" value="AP_endonuclease_F1_CS"/>
</dbReference>
<dbReference type="Gene3D" id="1.10.1070.11">
    <property type="entry name" value="Phosphatidylinositol 3-/4-kinase, catalytic domain"/>
    <property type="match status" value="1"/>
</dbReference>
<evidence type="ECO:0000259" key="14">
    <source>
        <dbReference type="PROSITE" id="PS50290"/>
    </source>
</evidence>
<evidence type="ECO:0000256" key="8">
    <source>
        <dbReference type="ARBA" id="ARBA00022801"/>
    </source>
</evidence>
<keyword evidence="10" id="KW-0460">Magnesium</keyword>
<dbReference type="PROSITE" id="PS00728">
    <property type="entry name" value="AP_NUCLEASE_F1_3"/>
    <property type="match status" value="1"/>
</dbReference>
<feature type="compositionally biased region" description="Polar residues" evidence="13">
    <location>
        <begin position="1586"/>
        <end position="1602"/>
    </location>
</feature>
<evidence type="ECO:0000259" key="15">
    <source>
        <dbReference type="PROSITE" id="PS51189"/>
    </source>
</evidence>
<proteinExistence type="inferred from homology"/>
<dbReference type="CDD" id="cd05163">
    <property type="entry name" value="PIKK_TRRAP"/>
    <property type="match status" value="1"/>
</dbReference>
<dbReference type="InterPro" id="IPR046807">
    <property type="entry name" value="Tra1_central"/>
</dbReference>
<dbReference type="Gene3D" id="3.60.10.10">
    <property type="entry name" value="Endonuclease/exonuclease/phosphatase"/>
    <property type="match status" value="1"/>
</dbReference>
<dbReference type="InterPro" id="IPR011989">
    <property type="entry name" value="ARM-like"/>
</dbReference>
<feature type="domain" description="PI3K/PI4K catalytic" evidence="14">
    <location>
        <begin position="3457"/>
        <end position="3780"/>
    </location>
</feature>
<dbReference type="InterPro" id="IPR050517">
    <property type="entry name" value="DDR_Repair_Kinase"/>
</dbReference>
<evidence type="ECO:0000256" key="6">
    <source>
        <dbReference type="ARBA" id="ARBA00022723"/>
    </source>
</evidence>
<evidence type="ECO:0000256" key="3">
    <source>
        <dbReference type="ARBA" id="ARBA00007092"/>
    </source>
</evidence>
<keyword evidence="7 12" id="KW-0863">Zinc-finger</keyword>
<sequence length="4466" mass="504080">MSPIQNFEQHSARLVEPDLPTQTRLEMVVEVRDSLEITHTADYSSFLKCYFKASSLILLKITKPQFVDNLDHKLRNVVLEILNRIPHSEVLRPYVQDILKVAMQVLTTDNEENGLICIRIIFDLLRNFRPSLENEVQPFLDFVRKIYQNFRLTVSDFLEEVKTEEAKPVELSAAPSDQSLSLTTHFRNGKINPSTRSFKIVTESPLVGMFLFQLYSRLVQTNIPTLLPLMVAAISVPGPEKVPSRMKHQLIELKGAQIKTVSFLTYLLKSYAEYIKPHEESICKSIVNLLVTCSDSASIRKELLVSLKHVLGTDFKRGLFPLLDTLMEERVLVGTGRACFESLRPLAYSLLAEIVHHVRADLSISQLSRIIYLFSRNMHDSILSLNIQTTCARLMLNLVEPIFEKGVDQQLMDEARILLGRILDAFVEKFNTFKRFIPQLLDEGEGKNLITLRSKLELPVQVPAEHSKEVNDCKNLVKTLTIIWSITHAHLPRPQGMHPQALALHSSVTQAFKGMREDEVRKASGVLKNGVHCLALFKEKDEEKEMLNLFSQILAIMEPRDLMDMLSLCMPELFECMIDNTQLVQIFATLLQAPKVYKPLADVLINFLVSSKLGVLKDPDSAATKLVLHLFRCLFGAVSKAPADFERILQPQVPVIMEVCVKNATEVEKPLGYMQLLRTVFRGLAGCKFELLLRDLIPMLLPCLNMLLTMLEGPAAEDMRDLLMELSLTLPARLSSLLPYLPRLMKPLVFCLRGSDELVSLGLRTLEFWVDSLNPDFLEPSMANVISEVILALWSHLRPVPYPWGGKALQIVGKLGGRNRRFLKEPLTLECRDNPEYGLRLILTFEPSTPFLVPMDKFINLAVAAIMQKTPTTDVNYRKQALKFLHVCLLSQLHLTGNVIDEDQTRKQLSVLLLSSAESSWRRSESTEVKAELGVKTKTQFIAEKSIFKMLLITIISASSDPDLRDADNDFVVNICRHFAIILHGDCTSSYASTSTGRPGGSVISASSRAKNNWSSNLKQLDPLIFLDALVDVLADENRLHAKAALTALNIFAETLLFLARVKHADVLVARGGHSASMIVSSPSTNPVYSPHPSVRIPVFEQLLPRLLHCCYGSKWQAQMGGVLGLGALVGKVNVDILCVFQVKIVRGLFYVQKRLPVYARKEQEETTQVLMQILRVVNNVDEANSDVRRQSFQGVVGYLATELFNPNASITVRKNVQNCLALLASRTGSEVSELLETLYQPLLQPLIIRPLRSRTIDQQVGSVTALNFCLALRPPLLKLTPELVSFLQEALQIAEADEGVWAVKLMSPKVLTSLNKLRTACIEILCTAMAWADFRTPSHNELRAKIISMFFKSLTCRAPEIVTVAKEGLRQVINQQRMPKELLQSSLRPILVNLAHTKNLNMPLLQGLARLLELLSNWFNVTLGGKLLEHLRKWLEPEKLAQSQKSWKTGEEPKIAAAIIELFHLLPPAASKFLDELVTLTIDLEAVLPQGQVYSEINSPYRLPLTKFLNRYATLAVDYFLSRLSEPKYFRRFMYIIRSEAGQPLREELAKSPQKILSCAFPEILPKSDALLSVAASVPPAASSGDENLVSTQSESSNRTSTKSDIASDAYFQGLYLIKTMVKLIPSWLQSNRTVFDALALLWKSHGRTARLQNEQELNLVQVKESKWLVKCFLNYLRYEKSEMKILFDVLSIFLLRSRIDYDFLREFYIIEVAEEYPSNLKRALVLHFLNLFHSKKLGNDHLVQAMQMLILPMLTYAFQNGQTWEVIDPNIVKTIVEKLLDPPEEVSAEYDEPLRIELLQLATLLLKYLQGELVHHRKELIKFGWNHLKREDSPSKQWAFVNVCHFLDAYQAPEKIILQVFVALLRTYQPENKMLVKQALDILMPALPKRLAFGDSRVPIWIRYTKKILVEEGHSIPNLIHIFQLIVRHSDLFYSCRAQFVPQMVNSLSRLGLPSNTTAENRRLAIDLAGLVVSWERQRQTEIKVVIDGNATSEVGDGLHPSSLAVSKLPSDGSSISEDPTRRIKIEGGIQSLCVMSPGGASSLPSIETPGSATQPDEEFKPNAAMEELIINFLIRVAVVIELKDREANTMYKQALDFLSQALEVWPNANVKFNYLEKLLGSMLPSQSDPSAALAQGLDVMNKVLEKQPHLFIKNNISQIAQFLELSFKHKMLDAGKSLCSLLKMVIITFPQDGASTPPDIKLLYQKVSELVQKHVHTASQASGDDNSLGSFSFVLNILKTLAEVQKNFVDPYVLVRILQRLARDLGLATGAHPTQSQRTDSDSAVTSSRQAADVGAVISNIKSVLELIDERVMLLPDCKRPVTQILSTFLSEKGIDSSVLLCVLDMLKRWTEDGFGKIGSSGFSGAFFNQKDIISFLQKLSQVDKQHFSSVSLEEWDKAYLQLLYGLCADSTKYPPGLRQEISLKVERHSMPGLRARDPDMRRKFFLLYHEFLGKNLFARLQYILQNQDWEAMSDVFWLKQGLDLLLAILIEDKKIILAPNSASIGSFLASDNPEIHHQPPAIPEGPEEVASMFDGIVRKHAQFLSEASKLQVADVVIPLRELAHTDANVAYHLWVLVFPIVWATLRKEEQRALAKPMISLLSKDYHKKQQGQRPNVVQALLEGLQLSQPQPRMPSELIKYIGKTYNAWHLALAMLETHVMLFMDDSKCAESLAELYRLLNEEDRRFGLWKNRSITAESRAGLSMVQHGFWQRAQSLFYQAMIKATQGTYNNTVPKAEMCLWEEQWLHCATQLGQWDALVDFGKTTDNYEILLDSLWKVPDWAYLKDHVIPKAQVEETPKLRLVQAYFALHDKNANGVGDAESIVGKGVDLALDQWWQLPEISLEARVPLLQQFQQLVEVQESFRIYVDIANGSKVSGNTAVGGQGYQYADLKDILETWRLRTPNEWDNMTNWYDMLQWRNEMYNIVIDAFKDFITSNTQLHHLGYRDKAWNVNKLARIARKQGLSDVCVQILDKMYGHSQMEVQEAFVKIKEQAKAYLETKGELATGINLVNSTNLEFFLAKNKAEIFRLKGDFHLKLNDTDGANLAYSNAISVFNNLSKGWISWGTYSDMAYQETGDEIWLEYAVSCFLQGIRFGVSHSRSHMARVLYLLSFDTTNEPAGRIFDKHLDQVPHWVWLSWIPQLLLSLQRTEAPHCKLVLLKIAAVFPQALYYWLRTYLLERRDAANKTELSRVIMAQRMQQNVPGVSVGNLSSETQIHHGAQSSGALGTHDNGNPHSQENERSTLDNSSTISENSQNAAIRNSASLAIAAAGAFDAAKDIMETLRSKHTNLASELEILLTEIGSRFVTLPEERLLAVVNALLHRCYKYPTATNAEVPQPLKKELSGVCKACFSADAVTKHAEFVREYKQDFEQDLDPESSSFPATLADLTIKLKEWKSILQSNVEDRFPAVLRLEDESKVLRDFNVVDVEIPGQYFADQEVAPDHTVKLDRVAADIQIVRRHGSSCRRLTLIGSDGSQKHFIVQTSLTPNARSDERMLQLFRVMNQMFDKHKESRKRHLGIHTPIIIPVWSQVRMVEDDLMYNTFLEVYEYHCERNGRESDLPITYFKEKLNQAISGQISPEAIGDLRLQAYGEITKNIVSDSIFSQYMYKISMSGSHHWAFKKQFAVQLAVSNFMSFLLQIGGRSPNKILFAKDSGKILQTDFHPTYDPNGMLELNEPVPFRLTRNMQSFLSHFGVEGPLMSNMCAASQAVFSSKQKEHIRYQLAMFFRDELLSWFGRRPLGMPIPPVTGVATLSSAELKHKVDSNVDDVIRRLRGIAPQYYSEEDENSIEPPQSVQRGVNELVEAALSPRNLCMMDPTWHPCSSISTVQNLTIYIFFVEPPRVVETKRMKIVTYNVNGLKQRVSQFDSLLKLLDSFDADIICFQETKLRRQELTSDLTIADGYESFFSCTRTCEKGRTGYSGVATFCKVKSASSSCEAALPVAAEEGFTGLVNSGLRGGRSDSSVVAEGLEECEKEELLRVDQEGRCVITDHGHFVVFNVYGPRAVADDAERVEFKHRFYDVLERRWECLLRRGRRVFVVGDLNIAPFAMDRCEAGPDFEKNEFRKWFRSLLVEHGGSFSDVFRSKHPERKDAFTCWSSSSGAEQFNYGSRIDHILVSGPCFHEGDRDQEGHSFLACHVKECDILTEYKRFKNENMPTRWKGGLGIKLKGSDHVPVFTSFDDLPDIPQHSTPPLASRYLPMIFGFQQTLGTRNLLFVHSSVLDLMRELSTYFTLLKTGPASVLTKRQANEQAKSIEVSCSSLSQSSTTPSCGEISIGPLRNCSMVGISHEDSCSLEKESTKRVNTTSGGSSDGNKKKVRRIQSSQQLSLKSFFTSKSAASYASSSQSSSQVESIAEPTVSSKEDDELTTTSSQEQDQSGSSAKQKNDAALMEWQRIQNLMQNSIPLCKGHKEACVARVVKKPGPTFGRRFYVCSRAEGPSSNPEANCGYFKWASSKFRDK</sequence>
<dbReference type="SMART" id="SM00146">
    <property type="entry name" value="PI3Kc"/>
    <property type="match status" value="1"/>
</dbReference>
<evidence type="ECO:0000256" key="11">
    <source>
        <dbReference type="ARBA" id="ARBA00023242"/>
    </source>
</evidence>
<feature type="region of interest" description="Disordered" evidence="13">
    <location>
        <begin position="3223"/>
        <end position="3260"/>
    </location>
</feature>
<comment type="caution">
    <text evidence="18">The sequence shown here is derived from an EMBL/GenBank/DDBJ whole genome shotgun (WGS) entry which is preliminary data.</text>
</comment>
<evidence type="ECO:0000256" key="13">
    <source>
        <dbReference type="SAM" id="MobiDB-lite"/>
    </source>
</evidence>
<evidence type="ECO:0000256" key="4">
    <source>
        <dbReference type="ARBA" id="ARBA00007234"/>
    </source>
</evidence>
<evidence type="ECO:0000256" key="7">
    <source>
        <dbReference type="ARBA" id="ARBA00022771"/>
    </source>
</evidence>
<dbReference type="Pfam" id="PF00454">
    <property type="entry name" value="PI3_PI4_kinase"/>
    <property type="match status" value="1"/>
</dbReference>
<dbReference type="InterPro" id="IPR046805">
    <property type="entry name" value="Tra1_ring"/>
</dbReference>
<dbReference type="InterPro" id="IPR005135">
    <property type="entry name" value="Endo/exonuclease/phosphatase"/>
</dbReference>
<evidence type="ECO:0000256" key="10">
    <source>
        <dbReference type="ARBA" id="ARBA00022842"/>
    </source>
</evidence>
<dbReference type="InterPro" id="IPR011009">
    <property type="entry name" value="Kinase-like_dom_sf"/>
</dbReference>
<dbReference type="PROSITE" id="PS51190">
    <property type="entry name" value="FATC"/>
    <property type="match status" value="1"/>
</dbReference>
<evidence type="ECO:0000313" key="19">
    <source>
        <dbReference type="Proteomes" id="UP000824890"/>
    </source>
</evidence>
<dbReference type="PROSITE" id="PS51189">
    <property type="entry name" value="FAT"/>
    <property type="match status" value="1"/>
</dbReference>
<evidence type="ECO:0000256" key="12">
    <source>
        <dbReference type="PROSITE-ProRule" id="PRU01343"/>
    </source>
</evidence>
<dbReference type="SMART" id="SM01343">
    <property type="entry name" value="FATC"/>
    <property type="match status" value="1"/>
</dbReference>
<comment type="similarity">
    <text evidence="4">Belongs to the PI3/PI4-kinase family. TRA1 subfamily.</text>
</comment>
<reference evidence="18 19" key="1">
    <citation type="submission" date="2021-05" db="EMBL/GenBank/DDBJ databases">
        <title>Genome Assembly of Synthetic Allotetraploid Brassica napus Reveals Homoeologous Exchanges between Subgenomes.</title>
        <authorList>
            <person name="Davis J.T."/>
        </authorList>
    </citation>
    <scope>NUCLEOTIDE SEQUENCE [LARGE SCALE GENOMIC DNA]</scope>
    <source>
        <strain evidence="19">cv. Da-Ae</strain>
        <tissue evidence="18">Seedling</tissue>
    </source>
</reference>
<dbReference type="InterPro" id="IPR003151">
    <property type="entry name" value="PIK-rel_kinase_FAT"/>
</dbReference>
<evidence type="ECO:0000259" key="16">
    <source>
        <dbReference type="PROSITE" id="PS51190"/>
    </source>
</evidence>
<organism evidence="18 19">
    <name type="scientific">Brassica napus</name>
    <name type="common">Rape</name>
    <dbReference type="NCBI Taxonomy" id="3708"/>
    <lineage>
        <taxon>Eukaryota</taxon>
        <taxon>Viridiplantae</taxon>
        <taxon>Streptophyta</taxon>
        <taxon>Embryophyta</taxon>
        <taxon>Tracheophyta</taxon>
        <taxon>Spermatophyta</taxon>
        <taxon>Magnoliopsida</taxon>
        <taxon>eudicotyledons</taxon>
        <taxon>Gunneridae</taxon>
        <taxon>Pentapetalae</taxon>
        <taxon>rosids</taxon>
        <taxon>malvids</taxon>
        <taxon>Brassicales</taxon>
        <taxon>Brassicaceae</taxon>
        <taxon>Brassiceae</taxon>
        <taxon>Brassica</taxon>
    </lineage>
</organism>
<comment type="cofactor">
    <cofactor evidence="1">
        <name>Mn(2+)</name>
        <dbReference type="ChEBI" id="CHEBI:29035"/>
    </cofactor>
</comment>